<comment type="caution">
    <text evidence="1">The sequence shown here is derived from an EMBL/GenBank/DDBJ whole genome shotgun (WGS) entry which is preliminary data.</text>
</comment>
<name>A0A8T5V3Q8_9EURY</name>
<dbReference type="RefSeq" id="WP_223791835.1">
    <property type="nucleotide sequence ID" value="NZ_JAIOUQ010000009.1"/>
</dbReference>
<dbReference type="AlphaFoldDB" id="A0A8T5V3Q8"/>
<evidence type="ECO:0000313" key="2">
    <source>
        <dbReference type="Proteomes" id="UP000825933"/>
    </source>
</evidence>
<keyword evidence="2" id="KW-1185">Reference proteome</keyword>
<gene>
    <name evidence="1" type="ORF">K8N75_09625</name>
</gene>
<dbReference type="Proteomes" id="UP000825933">
    <property type="component" value="Unassembled WGS sequence"/>
</dbReference>
<accession>A0A8T5V3Q8</accession>
<sequence>MVESKIPKLFKTETIDINGTKVEIKGFRGNDYAILRTLNKIQNETLGIQTRYLKITKGKEGTELTDEEINEAIPIRNEIEDLNEKTQPLIEKLGQRGIKRAFNPKIRSTDSIDKIPDVEIEYPYLRQVYGIMSRISTPSEERTDKKKEQSP</sequence>
<protein>
    <submittedName>
        <fullName evidence="1">Uncharacterized protein</fullName>
    </submittedName>
</protein>
<evidence type="ECO:0000313" key="1">
    <source>
        <dbReference type="EMBL" id="MBZ2166295.1"/>
    </source>
</evidence>
<proteinExistence type="predicted"/>
<reference evidence="2" key="1">
    <citation type="journal article" date="2022" name="Microbiol. Resour. Announc.">
        <title>Draft Genome Sequence of a Methanogenic Archaeon from West Spitsbergen Permafrost.</title>
        <authorList>
            <person name="Trubitsyn V."/>
            <person name="Rivkina E."/>
            <person name="Shcherbakova V."/>
        </authorList>
    </citation>
    <scope>NUCLEOTIDE SEQUENCE [LARGE SCALE GENOMIC DNA]</scope>
    <source>
        <strain evidence="2">VT</strain>
    </source>
</reference>
<organism evidence="1 2">
    <name type="scientific">Methanobacterium spitsbergense</name>
    <dbReference type="NCBI Taxonomy" id="2874285"/>
    <lineage>
        <taxon>Archaea</taxon>
        <taxon>Methanobacteriati</taxon>
        <taxon>Methanobacteriota</taxon>
        <taxon>Methanomada group</taxon>
        <taxon>Methanobacteria</taxon>
        <taxon>Methanobacteriales</taxon>
        <taxon>Methanobacteriaceae</taxon>
        <taxon>Methanobacterium</taxon>
    </lineage>
</organism>
<dbReference type="EMBL" id="JAIOUQ010000009">
    <property type="protein sequence ID" value="MBZ2166295.1"/>
    <property type="molecule type" value="Genomic_DNA"/>
</dbReference>